<comment type="caution">
    <text evidence="2">The sequence shown here is derived from an EMBL/GenBank/DDBJ whole genome shotgun (WGS) entry which is preliminary data.</text>
</comment>
<name>A0A4C1UCJ4_EUMVA</name>
<evidence type="ECO:0000313" key="3">
    <source>
        <dbReference type="Proteomes" id="UP000299102"/>
    </source>
</evidence>
<evidence type="ECO:0000313" key="2">
    <source>
        <dbReference type="EMBL" id="GBP23850.1"/>
    </source>
</evidence>
<keyword evidence="3" id="KW-1185">Reference proteome</keyword>
<protein>
    <submittedName>
        <fullName evidence="2">Uncharacterized protein</fullName>
    </submittedName>
</protein>
<dbReference type="Proteomes" id="UP000299102">
    <property type="component" value="Unassembled WGS sequence"/>
</dbReference>
<proteinExistence type="predicted"/>
<dbReference type="EMBL" id="BGZK01000154">
    <property type="protein sequence ID" value="GBP23850.1"/>
    <property type="molecule type" value="Genomic_DNA"/>
</dbReference>
<dbReference type="AlphaFoldDB" id="A0A4C1UCJ4"/>
<evidence type="ECO:0000256" key="1">
    <source>
        <dbReference type="SAM" id="MobiDB-lite"/>
    </source>
</evidence>
<sequence length="103" mass="11811">MNVPIQLVAGSRYTQVRQLKQKYKTTVDQVCQKEIENFPNSRAQRATVYFHTRPSTKTLKFFSLTGVFVLPRPPRRAPGAGRRPAQFAGLSHPAVRVRRYQNP</sequence>
<reference evidence="2 3" key="1">
    <citation type="journal article" date="2019" name="Commun. Biol.">
        <title>The bagworm genome reveals a unique fibroin gene that provides high tensile strength.</title>
        <authorList>
            <person name="Kono N."/>
            <person name="Nakamura H."/>
            <person name="Ohtoshi R."/>
            <person name="Tomita M."/>
            <person name="Numata K."/>
            <person name="Arakawa K."/>
        </authorList>
    </citation>
    <scope>NUCLEOTIDE SEQUENCE [LARGE SCALE GENOMIC DNA]</scope>
</reference>
<feature type="region of interest" description="Disordered" evidence="1">
    <location>
        <begin position="74"/>
        <end position="103"/>
    </location>
</feature>
<accession>A0A4C1UCJ4</accession>
<gene>
    <name evidence="2" type="ORF">EVAR_86227_1</name>
</gene>
<organism evidence="2 3">
    <name type="scientific">Eumeta variegata</name>
    <name type="common">Bagworm moth</name>
    <name type="synonym">Eumeta japonica</name>
    <dbReference type="NCBI Taxonomy" id="151549"/>
    <lineage>
        <taxon>Eukaryota</taxon>
        <taxon>Metazoa</taxon>
        <taxon>Ecdysozoa</taxon>
        <taxon>Arthropoda</taxon>
        <taxon>Hexapoda</taxon>
        <taxon>Insecta</taxon>
        <taxon>Pterygota</taxon>
        <taxon>Neoptera</taxon>
        <taxon>Endopterygota</taxon>
        <taxon>Lepidoptera</taxon>
        <taxon>Glossata</taxon>
        <taxon>Ditrysia</taxon>
        <taxon>Tineoidea</taxon>
        <taxon>Psychidae</taxon>
        <taxon>Oiketicinae</taxon>
        <taxon>Eumeta</taxon>
    </lineage>
</organism>